<name>A0A016U8P5_9BILA</name>
<dbReference type="AlphaFoldDB" id="A0A016U8P5"/>
<accession>A0A016U8P5</accession>
<reference evidence="2" key="1">
    <citation type="journal article" date="2015" name="Nat. Genet.">
        <title>The genome and transcriptome of the zoonotic hookworm Ancylostoma ceylanicum identify infection-specific gene families.</title>
        <authorList>
            <person name="Schwarz E.M."/>
            <person name="Hu Y."/>
            <person name="Antoshechkin I."/>
            <person name="Miller M.M."/>
            <person name="Sternberg P.W."/>
            <person name="Aroian R.V."/>
        </authorList>
    </citation>
    <scope>NUCLEOTIDE SEQUENCE</scope>
    <source>
        <strain evidence="2">HY135</strain>
    </source>
</reference>
<dbReference type="EMBL" id="JARK01001387">
    <property type="protein sequence ID" value="EYC11227.1"/>
    <property type="molecule type" value="Genomic_DNA"/>
</dbReference>
<organism evidence="1 2">
    <name type="scientific">Ancylostoma ceylanicum</name>
    <dbReference type="NCBI Taxonomy" id="53326"/>
    <lineage>
        <taxon>Eukaryota</taxon>
        <taxon>Metazoa</taxon>
        <taxon>Ecdysozoa</taxon>
        <taxon>Nematoda</taxon>
        <taxon>Chromadorea</taxon>
        <taxon>Rhabditida</taxon>
        <taxon>Rhabditina</taxon>
        <taxon>Rhabditomorpha</taxon>
        <taxon>Strongyloidea</taxon>
        <taxon>Ancylostomatidae</taxon>
        <taxon>Ancylostomatinae</taxon>
        <taxon>Ancylostoma</taxon>
    </lineage>
</organism>
<dbReference type="Proteomes" id="UP000024635">
    <property type="component" value="Unassembled WGS sequence"/>
</dbReference>
<protein>
    <submittedName>
        <fullName evidence="1">Uncharacterized protein</fullName>
    </submittedName>
</protein>
<gene>
    <name evidence="1" type="primary">Acey_s0051.g2087</name>
    <name evidence="1" type="ORF">Y032_0051g2087</name>
</gene>
<comment type="caution">
    <text evidence="1">The sequence shown here is derived from an EMBL/GenBank/DDBJ whole genome shotgun (WGS) entry which is preliminary data.</text>
</comment>
<keyword evidence="2" id="KW-1185">Reference proteome</keyword>
<proteinExistence type="predicted"/>
<evidence type="ECO:0000313" key="1">
    <source>
        <dbReference type="EMBL" id="EYC11227.1"/>
    </source>
</evidence>
<sequence>MHVVTSESGFFPSLKKTYFSISSDNILKPKSSGRIPHLARYEYVFFRDHRKGSTMQIILHFHFIHISTIPLSSPRKCPFTHIKNQRFTVHYGRLIKSLPVRQSHQIDPKVMDGLEHFVGEQI</sequence>
<evidence type="ECO:0000313" key="2">
    <source>
        <dbReference type="Proteomes" id="UP000024635"/>
    </source>
</evidence>